<dbReference type="PANTHER" id="PTHR47572:SF4">
    <property type="entry name" value="LACTONASE DRP35"/>
    <property type="match status" value="1"/>
</dbReference>
<evidence type="ECO:0000313" key="4">
    <source>
        <dbReference type="Proteomes" id="UP000753961"/>
    </source>
</evidence>
<feature type="domain" description="SMP-30/Gluconolactonase/LRE-like region" evidence="2">
    <location>
        <begin position="15"/>
        <end position="261"/>
    </location>
</feature>
<dbReference type="AlphaFoldDB" id="A0A953L5U3"/>
<dbReference type="Pfam" id="PF08450">
    <property type="entry name" value="SGL"/>
    <property type="match status" value="1"/>
</dbReference>
<proteinExistence type="predicted"/>
<dbReference type="Gene3D" id="2.120.10.30">
    <property type="entry name" value="TolB, C-terminal domain"/>
    <property type="match status" value="1"/>
</dbReference>
<organism evidence="3 4">
    <name type="scientific">Membranihabitans marinus</name>
    <dbReference type="NCBI Taxonomy" id="1227546"/>
    <lineage>
        <taxon>Bacteria</taxon>
        <taxon>Pseudomonadati</taxon>
        <taxon>Bacteroidota</taxon>
        <taxon>Saprospiria</taxon>
        <taxon>Saprospirales</taxon>
        <taxon>Saprospiraceae</taxon>
        <taxon>Membranihabitans</taxon>
    </lineage>
</organism>
<dbReference type="InterPro" id="IPR013658">
    <property type="entry name" value="SGL"/>
</dbReference>
<dbReference type="PANTHER" id="PTHR47572">
    <property type="entry name" value="LIPOPROTEIN-RELATED"/>
    <property type="match status" value="1"/>
</dbReference>
<dbReference type="EMBL" id="JAHVHU010000002">
    <property type="protein sequence ID" value="MBY5956952.1"/>
    <property type="molecule type" value="Genomic_DNA"/>
</dbReference>
<evidence type="ECO:0000313" key="3">
    <source>
        <dbReference type="EMBL" id="MBY5956952.1"/>
    </source>
</evidence>
<evidence type="ECO:0000256" key="1">
    <source>
        <dbReference type="ARBA" id="ARBA00022801"/>
    </source>
</evidence>
<reference evidence="3" key="1">
    <citation type="submission" date="2021-06" db="EMBL/GenBank/DDBJ databases">
        <title>44 bacteria genomes isolated from Dapeng, Shenzhen.</title>
        <authorList>
            <person name="Zheng W."/>
            <person name="Yu S."/>
            <person name="Huang Y."/>
        </authorList>
    </citation>
    <scope>NUCLEOTIDE SEQUENCE</scope>
    <source>
        <strain evidence="3">DP5N28-2</strain>
    </source>
</reference>
<accession>A0A953L5U3</accession>
<name>A0A953L5U3_9BACT</name>
<dbReference type="Proteomes" id="UP000753961">
    <property type="component" value="Unassembled WGS sequence"/>
</dbReference>
<dbReference type="SUPFAM" id="SSF63829">
    <property type="entry name" value="Calcium-dependent phosphotriesterase"/>
    <property type="match status" value="1"/>
</dbReference>
<comment type="caution">
    <text evidence="3">The sequence shown here is derived from an EMBL/GenBank/DDBJ whole genome shotgun (WGS) entry which is preliminary data.</text>
</comment>
<dbReference type="GO" id="GO:0016787">
    <property type="term" value="F:hydrolase activity"/>
    <property type="evidence" value="ECO:0007669"/>
    <property type="project" value="UniProtKB-KW"/>
</dbReference>
<keyword evidence="4" id="KW-1185">Reference proteome</keyword>
<keyword evidence="1" id="KW-0378">Hydrolase</keyword>
<evidence type="ECO:0000259" key="2">
    <source>
        <dbReference type="Pfam" id="PF08450"/>
    </source>
</evidence>
<dbReference type="InterPro" id="IPR051262">
    <property type="entry name" value="SMP-30/CGR1_Lactonase"/>
</dbReference>
<sequence>MRTHWKKKLDVEYYTEGPGLDAPGNLYFTTLTGGRIMKLTPEGAVIPWTRLQCPNGQRILKNGRHLVCDTLARAIVELDSAGNVLGDKVKTTCANHSFEAPNDLIMDSSGGFYFTDSVRHVGQVFYVGPDGRENRVLENLDYPNGIVLSPDNQKLFIAESYTNRILVAELEEPGVVKSFPDVFIDLPSNPNSFDLQRMPFTANLPDGIAFDDRGRLWVAHYGMGALQVIDSAGQLIDTVETGIPATSNLCFSPDYKSVYVTGGRGEPGPGMIHQIFIEFF</sequence>
<dbReference type="RefSeq" id="WP_222578466.1">
    <property type="nucleotide sequence ID" value="NZ_JAHVHU010000002.1"/>
</dbReference>
<dbReference type="InterPro" id="IPR011042">
    <property type="entry name" value="6-blade_b-propeller_TolB-like"/>
</dbReference>
<gene>
    <name evidence="3" type="ORF">KUV50_02315</name>
</gene>
<protein>
    <submittedName>
        <fullName evidence="3">SMP-30/gluconolactonase/LRE family protein</fullName>
    </submittedName>
</protein>